<evidence type="ECO:0000259" key="7">
    <source>
        <dbReference type="PROSITE" id="PS50888"/>
    </source>
</evidence>
<gene>
    <name evidence="8" type="ORF">Csa_2G193320</name>
</gene>
<keyword evidence="3" id="KW-0238">DNA-binding</keyword>
<accession>A0A0A0LIK3</accession>
<dbReference type="PROSITE" id="PS50888">
    <property type="entry name" value="BHLH"/>
    <property type="match status" value="1"/>
</dbReference>
<dbReference type="GO" id="GO:0000976">
    <property type="term" value="F:transcription cis-regulatory region binding"/>
    <property type="evidence" value="ECO:0000318"/>
    <property type="project" value="GO_Central"/>
</dbReference>
<evidence type="ECO:0000256" key="1">
    <source>
        <dbReference type="ARBA" id="ARBA00004123"/>
    </source>
</evidence>
<keyword evidence="5" id="KW-0539">Nucleus</keyword>
<proteinExistence type="predicted"/>
<dbReference type="SMART" id="SM00353">
    <property type="entry name" value="HLH"/>
    <property type="match status" value="1"/>
</dbReference>
<protein>
    <recommendedName>
        <fullName evidence="7">BHLH domain-containing protein</fullName>
    </recommendedName>
</protein>
<dbReference type="Pfam" id="PF00010">
    <property type="entry name" value="HLH"/>
    <property type="match status" value="1"/>
</dbReference>
<dbReference type="Gramene" id="KGN61628">
    <property type="protein sequence ID" value="KGN61628"/>
    <property type="gene ID" value="Csa_2G193320"/>
</dbReference>
<feature type="domain" description="BHLH" evidence="7">
    <location>
        <begin position="112"/>
        <end position="161"/>
    </location>
</feature>
<comment type="subcellular location">
    <subcellularLocation>
        <location evidence="1">Nucleus</location>
    </subcellularLocation>
</comment>
<dbReference type="InterPro" id="IPR011598">
    <property type="entry name" value="bHLH_dom"/>
</dbReference>
<dbReference type="CDD" id="cd11393">
    <property type="entry name" value="bHLH_AtbHLH_like"/>
    <property type="match status" value="1"/>
</dbReference>
<dbReference type="STRING" id="3659.A0A0A0LIK3"/>
<reference evidence="8 9" key="4">
    <citation type="journal article" date="2011" name="BMC Genomics">
        <title>RNA-Seq improves annotation of protein-coding genes in the cucumber genome.</title>
        <authorList>
            <person name="Li Z."/>
            <person name="Zhang Z."/>
            <person name="Yan P."/>
            <person name="Huang S."/>
            <person name="Fei Z."/>
            <person name="Lin K."/>
        </authorList>
    </citation>
    <scope>NUCLEOTIDE SEQUENCE [LARGE SCALE GENOMIC DNA]</scope>
    <source>
        <strain evidence="9">cv. 9930</strain>
    </source>
</reference>
<dbReference type="PANTHER" id="PTHR46665">
    <property type="entry name" value="TRANSCRIPTION FACTOR BHLH041-RELATED-RELATED"/>
    <property type="match status" value="1"/>
</dbReference>
<evidence type="ECO:0000256" key="3">
    <source>
        <dbReference type="ARBA" id="ARBA00023125"/>
    </source>
</evidence>
<dbReference type="InterPro" id="IPR044658">
    <property type="entry name" value="bHLH92/bHLH041-like"/>
</dbReference>
<dbReference type="SUPFAM" id="SSF47459">
    <property type="entry name" value="HLH, helix-loop-helix DNA-binding domain"/>
    <property type="match status" value="1"/>
</dbReference>
<dbReference type="AlphaFoldDB" id="A0A0A0LIK3"/>
<dbReference type="GO" id="GO:0140728">
    <property type="term" value="F:GC-box binding"/>
    <property type="evidence" value="ECO:0007669"/>
    <property type="project" value="EnsemblPlants"/>
</dbReference>
<dbReference type="PANTHER" id="PTHR46665:SF6">
    <property type="entry name" value="TRANSCRIPTION FACTOR BHLH92"/>
    <property type="match status" value="1"/>
</dbReference>
<dbReference type="Gene3D" id="4.10.280.10">
    <property type="entry name" value="Helix-loop-helix DNA-binding domain"/>
    <property type="match status" value="1"/>
</dbReference>
<keyword evidence="6" id="KW-0175">Coiled coil</keyword>
<sequence>MDDTFPVEFWHNDHFWLDAPISVPVSAPTSPPPAKQISAFLPYDLSPPPTGLLGQDNNIATTTAATVIASASASASTSYDSRNVNKRMIEYWRKHWHEKKELPVSAGDLEREKCHRHMLNERMRREKQKQCYLALHSMLPRNTKNDKNSIVQSAARTIQEMKGLEKTLKRRNSELEMEIAIAMKKKEKKEGIINVALANTSCGINSMLTVLNVLKTVGVNSNAIHATFFNSQFSAQLAIDTHMRVAEVERALQLTLNEAERKFQRQHSEGSKEIKESYF</sequence>
<dbReference type="GO" id="GO:0046983">
    <property type="term" value="F:protein dimerization activity"/>
    <property type="evidence" value="ECO:0007669"/>
    <property type="project" value="InterPro"/>
</dbReference>
<dbReference type="SMR" id="A0A0A0LIK3"/>
<dbReference type="InterPro" id="IPR045239">
    <property type="entry name" value="bHLH95_bHLH"/>
</dbReference>
<evidence type="ECO:0000313" key="8">
    <source>
        <dbReference type="EMBL" id="KGN61628.1"/>
    </source>
</evidence>
<dbReference type="EMBL" id="CM002923">
    <property type="protein sequence ID" value="KGN61628.1"/>
    <property type="molecule type" value="Genomic_DNA"/>
</dbReference>
<evidence type="ECO:0000256" key="6">
    <source>
        <dbReference type="SAM" id="Coils"/>
    </source>
</evidence>
<keyword evidence="4" id="KW-0804">Transcription</keyword>
<dbReference type="Proteomes" id="UP000029981">
    <property type="component" value="Chromosome 2"/>
</dbReference>
<feature type="coiled-coil region" evidence="6">
    <location>
        <begin position="158"/>
        <end position="185"/>
    </location>
</feature>
<evidence type="ECO:0000256" key="2">
    <source>
        <dbReference type="ARBA" id="ARBA00023015"/>
    </source>
</evidence>
<dbReference type="InterPro" id="IPR036638">
    <property type="entry name" value="HLH_DNA-bd_sf"/>
</dbReference>
<reference evidence="8 9" key="2">
    <citation type="journal article" date="2009" name="PLoS ONE">
        <title>An integrated genetic and cytogenetic map of the cucumber genome.</title>
        <authorList>
            <person name="Ren Y."/>
            <person name="Zhang Z."/>
            <person name="Liu J."/>
            <person name="Staub J.E."/>
            <person name="Han Y."/>
            <person name="Cheng Z."/>
            <person name="Li X."/>
            <person name="Lu J."/>
            <person name="Miao H."/>
            <person name="Kang H."/>
            <person name="Xie B."/>
            <person name="Gu X."/>
            <person name="Wang X."/>
            <person name="Du Y."/>
            <person name="Jin W."/>
            <person name="Huang S."/>
        </authorList>
    </citation>
    <scope>NUCLEOTIDE SEQUENCE [LARGE SCALE GENOMIC DNA]</scope>
    <source>
        <strain evidence="9">cv. 9930</strain>
    </source>
</reference>
<keyword evidence="2" id="KW-0805">Transcription regulation</keyword>
<name>A0A0A0LIK3_CUCSA</name>
<evidence type="ECO:0000256" key="5">
    <source>
        <dbReference type="ARBA" id="ARBA00023242"/>
    </source>
</evidence>
<evidence type="ECO:0000256" key="4">
    <source>
        <dbReference type="ARBA" id="ARBA00023163"/>
    </source>
</evidence>
<dbReference type="OMA" id="NMNKRMV"/>
<keyword evidence="9" id="KW-1185">Reference proteome</keyword>
<dbReference type="OrthoDB" id="1885111at2759"/>
<organism evidence="8 9">
    <name type="scientific">Cucumis sativus</name>
    <name type="common">Cucumber</name>
    <dbReference type="NCBI Taxonomy" id="3659"/>
    <lineage>
        <taxon>Eukaryota</taxon>
        <taxon>Viridiplantae</taxon>
        <taxon>Streptophyta</taxon>
        <taxon>Embryophyta</taxon>
        <taxon>Tracheophyta</taxon>
        <taxon>Spermatophyta</taxon>
        <taxon>Magnoliopsida</taxon>
        <taxon>eudicotyledons</taxon>
        <taxon>Gunneridae</taxon>
        <taxon>Pentapetalae</taxon>
        <taxon>rosids</taxon>
        <taxon>fabids</taxon>
        <taxon>Cucurbitales</taxon>
        <taxon>Cucurbitaceae</taxon>
        <taxon>Benincaseae</taxon>
        <taxon>Cucumis</taxon>
    </lineage>
</organism>
<evidence type="ECO:0000313" key="9">
    <source>
        <dbReference type="Proteomes" id="UP000029981"/>
    </source>
</evidence>
<dbReference type="GO" id="GO:0005634">
    <property type="term" value="C:nucleus"/>
    <property type="evidence" value="ECO:0000318"/>
    <property type="project" value="GO_Central"/>
</dbReference>
<reference evidence="8 9" key="3">
    <citation type="journal article" date="2010" name="BMC Genomics">
        <title>Transcriptome sequencing and comparative analysis of cucumber flowers with different sex types.</title>
        <authorList>
            <person name="Guo S."/>
            <person name="Zheng Y."/>
            <person name="Joung J.G."/>
            <person name="Liu S."/>
            <person name="Zhang Z."/>
            <person name="Crasta O.R."/>
            <person name="Sobral B.W."/>
            <person name="Xu Y."/>
            <person name="Huang S."/>
            <person name="Fei Z."/>
        </authorList>
    </citation>
    <scope>NUCLEOTIDE SEQUENCE [LARGE SCALE GENOMIC DNA]</scope>
    <source>
        <strain evidence="9">cv. 9930</strain>
    </source>
</reference>
<reference evidence="8 9" key="1">
    <citation type="journal article" date="2009" name="Nat. Genet.">
        <title>The genome of the cucumber, Cucumis sativus L.</title>
        <authorList>
            <person name="Huang S."/>
            <person name="Li R."/>
            <person name="Zhang Z."/>
            <person name="Li L."/>
            <person name="Gu X."/>
            <person name="Fan W."/>
            <person name="Lucas W.J."/>
            <person name="Wang X."/>
            <person name="Xie B."/>
            <person name="Ni P."/>
            <person name="Ren Y."/>
            <person name="Zhu H."/>
            <person name="Li J."/>
            <person name="Lin K."/>
            <person name="Jin W."/>
            <person name="Fei Z."/>
            <person name="Li G."/>
            <person name="Staub J."/>
            <person name="Kilian A."/>
            <person name="van der Vossen E.A."/>
            <person name="Wu Y."/>
            <person name="Guo J."/>
            <person name="He J."/>
            <person name="Jia Z."/>
            <person name="Ren Y."/>
            <person name="Tian G."/>
            <person name="Lu Y."/>
            <person name="Ruan J."/>
            <person name="Qian W."/>
            <person name="Wang M."/>
            <person name="Huang Q."/>
            <person name="Li B."/>
            <person name="Xuan Z."/>
            <person name="Cao J."/>
            <person name="Asan"/>
            <person name="Wu Z."/>
            <person name="Zhang J."/>
            <person name="Cai Q."/>
            <person name="Bai Y."/>
            <person name="Zhao B."/>
            <person name="Han Y."/>
            <person name="Li Y."/>
            <person name="Li X."/>
            <person name="Wang S."/>
            <person name="Shi Q."/>
            <person name="Liu S."/>
            <person name="Cho W.K."/>
            <person name="Kim J.Y."/>
            <person name="Xu Y."/>
            <person name="Heller-Uszynska K."/>
            <person name="Miao H."/>
            <person name="Cheng Z."/>
            <person name="Zhang S."/>
            <person name="Wu J."/>
            <person name="Yang Y."/>
            <person name="Kang H."/>
            <person name="Li M."/>
            <person name="Liang H."/>
            <person name="Ren X."/>
            <person name="Shi Z."/>
            <person name="Wen M."/>
            <person name="Jian M."/>
            <person name="Yang H."/>
            <person name="Zhang G."/>
            <person name="Yang Z."/>
            <person name="Chen R."/>
            <person name="Liu S."/>
            <person name="Li J."/>
            <person name="Ma L."/>
            <person name="Liu H."/>
            <person name="Zhou Y."/>
            <person name="Zhao J."/>
            <person name="Fang X."/>
            <person name="Li G."/>
            <person name="Fang L."/>
            <person name="Li Y."/>
            <person name="Liu D."/>
            <person name="Zheng H."/>
            <person name="Zhang Y."/>
            <person name="Qin N."/>
            <person name="Li Z."/>
            <person name="Yang G."/>
            <person name="Yang S."/>
            <person name="Bolund L."/>
            <person name="Kristiansen K."/>
            <person name="Zheng H."/>
            <person name="Li S."/>
            <person name="Zhang X."/>
            <person name="Yang H."/>
            <person name="Wang J."/>
            <person name="Sun R."/>
            <person name="Zhang B."/>
            <person name="Jiang S."/>
            <person name="Wang J."/>
            <person name="Du Y."/>
            <person name="Li S."/>
        </authorList>
    </citation>
    <scope>NUCLEOTIDE SEQUENCE [LARGE SCALE GENOMIC DNA]</scope>
    <source>
        <strain evidence="9">cv. 9930</strain>
    </source>
</reference>